<dbReference type="PANTHER" id="PTHR47964">
    <property type="entry name" value="ATP-DEPENDENT DNA HELICASE HOMOLOG RECG, CHLOROPLASTIC"/>
    <property type="match status" value="1"/>
</dbReference>
<keyword evidence="9 15" id="KW-0233">DNA recombination</keyword>
<feature type="domain" description="Helicase ATP-binding" evidence="17">
    <location>
        <begin position="277"/>
        <end position="433"/>
    </location>
</feature>
<dbReference type="PANTHER" id="PTHR47964:SF1">
    <property type="entry name" value="ATP-DEPENDENT DNA HELICASE HOMOLOG RECG, CHLOROPLASTIC"/>
    <property type="match status" value="1"/>
</dbReference>
<dbReference type="InterPro" id="IPR014001">
    <property type="entry name" value="Helicase_ATP-bd"/>
</dbReference>
<comment type="catalytic activity">
    <reaction evidence="14 15">
        <text>ATP + H2O = ADP + phosphate + H(+)</text>
        <dbReference type="Rhea" id="RHEA:13065"/>
        <dbReference type="ChEBI" id="CHEBI:15377"/>
        <dbReference type="ChEBI" id="CHEBI:15378"/>
        <dbReference type="ChEBI" id="CHEBI:30616"/>
        <dbReference type="ChEBI" id="CHEBI:43474"/>
        <dbReference type="ChEBI" id="CHEBI:456216"/>
        <dbReference type="EC" id="5.6.2.4"/>
    </reaction>
</comment>
<dbReference type="InterPro" id="IPR001650">
    <property type="entry name" value="Helicase_C-like"/>
</dbReference>
<dbReference type="Pfam" id="PF19833">
    <property type="entry name" value="RecG_dom3_C"/>
    <property type="match status" value="1"/>
</dbReference>
<dbReference type="RefSeq" id="WP_338684620.1">
    <property type="nucleotide sequence ID" value="NZ_AP024702.1"/>
</dbReference>
<dbReference type="NCBIfam" id="NF008168">
    <property type="entry name" value="PRK10917.2-2"/>
    <property type="match status" value="1"/>
</dbReference>
<feature type="domain" description="Helicase C-terminal" evidence="18">
    <location>
        <begin position="455"/>
        <end position="611"/>
    </location>
</feature>
<sequence length="681" mass="76401">MIPADSDLAAADFLQAKEVLALASAGLKTPRQLLDRLPRRYEDRRRFDAFPASPGGAPVCIRGQVIDTRNRFGPRVRFYEAVVADTSGSAMGPSTLTCRWFNMPYLSKVLAAGQEVILHGKPKDFQGRIVIDHPDFEVIRDDSGPSIHLERIVPVYGNVSGINQRRLREIQYLMLDAVDPATLAPEFDVDPTYPRHEAYREVHFPESIEQADAARRRFALEEFFGVQLQVVWRRQRHDRRNGRVLGKKTELLTRFYESLPFDLTDAQKRSIREILGDLRTPRPMNRLLQGDVGSGKTFVAMASMLLAIDSGVQAALMAPTQILAEQHFLTFRKWLEPLGVRVALRTADRQESTHIELDGAPQIVIGTHALLYDDELFSNLGLVVIDEQHKFGVMQRGRLIEQGTTPDVLVMTATPIPRTLTMTIYGDLDVSILDERPAGRGKMVTALRTNPKQTDLNRFVKDQLESGRQAYLVYPLVEESEKLKAEAATVAHEKWAKRLSKFEVGLLHGKVDAEEKESVMRRFRDHEIDALVATSVIEVGVDVPNANLMIIHHAERFGLAQLHQLRGRIGRGEHKSYCILLTDGKSPDALEKLQVMEKTSDGFVIAEEDLRIRGPGNVLGTMQSGMGEFRFPDFLADTALLREARALADKVVETDPDLTGPHANLRPRIEEIDTDPAISRG</sequence>
<proteinExistence type="inferred from homology"/>
<keyword evidence="8" id="KW-0238">DNA-binding</keyword>
<evidence type="ECO:0000256" key="3">
    <source>
        <dbReference type="ARBA" id="ARBA00022741"/>
    </source>
</evidence>
<evidence type="ECO:0000313" key="20">
    <source>
        <dbReference type="Proteomes" id="UP001374893"/>
    </source>
</evidence>
<dbReference type="SMART" id="SM00487">
    <property type="entry name" value="DEXDc"/>
    <property type="match status" value="1"/>
</dbReference>
<protein>
    <recommendedName>
        <fullName evidence="2 15">ATP-dependent DNA helicase RecG</fullName>
        <ecNumber evidence="13 15">5.6.2.4</ecNumber>
    </recommendedName>
</protein>
<dbReference type="InterPro" id="IPR027417">
    <property type="entry name" value="P-loop_NTPase"/>
</dbReference>
<dbReference type="InterPro" id="IPR004609">
    <property type="entry name" value="ATP-dep_DNA_helicase_RecG"/>
</dbReference>
<keyword evidence="10 15" id="KW-0234">DNA repair</keyword>
<dbReference type="NCBIfam" id="NF008165">
    <property type="entry name" value="PRK10917.1-3"/>
    <property type="match status" value="1"/>
</dbReference>
<evidence type="ECO:0000256" key="13">
    <source>
        <dbReference type="ARBA" id="ARBA00034808"/>
    </source>
</evidence>
<keyword evidence="7 15" id="KW-0067">ATP-binding</keyword>
<keyword evidence="20" id="KW-1185">Reference proteome</keyword>
<dbReference type="Pfam" id="PF00271">
    <property type="entry name" value="Helicase_C"/>
    <property type="match status" value="1"/>
</dbReference>
<dbReference type="InterPro" id="IPR011545">
    <property type="entry name" value="DEAD/DEAH_box_helicase_dom"/>
</dbReference>
<dbReference type="SUPFAM" id="SSF50249">
    <property type="entry name" value="Nucleic acid-binding proteins"/>
    <property type="match status" value="1"/>
</dbReference>
<feature type="region of interest" description="Disordered" evidence="16">
    <location>
        <begin position="653"/>
        <end position="681"/>
    </location>
</feature>
<dbReference type="EMBL" id="AP024702">
    <property type="protein sequence ID" value="BCX48413.1"/>
    <property type="molecule type" value="Genomic_DNA"/>
</dbReference>
<comment type="function">
    <text evidence="15">Plays a critical role in recombination and DNA repair. Helps process Holliday junction intermediates to mature products by catalyzing branch migration. Has replication fork regression activity, unwinds stalled or blocked replication forks to make a HJ that can be resolved. Has a DNA unwinding activity characteristic of a DNA helicase with 3'-5' polarity.</text>
</comment>
<keyword evidence="4 15" id="KW-0227">DNA damage</keyword>
<dbReference type="Gene3D" id="2.40.50.140">
    <property type="entry name" value="Nucleic acid-binding proteins"/>
    <property type="match status" value="1"/>
</dbReference>
<reference evidence="19 20" key="1">
    <citation type="submission" date="2021-06" db="EMBL/GenBank/DDBJ databases">
        <title>Complete genome of Haloferula helveola possessing various polysaccharide degrading enzymes.</title>
        <authorList>
            <person name="Takami H."/>
            <person name="Huang C."/>
            <person name="Hamasaki K."/>
        </authorList>
    </citation>
    <scope>NUCLEOTIDE SEQUENCE [LARGE SCALE GENOMIC DNA]</scope>
    <source>
        <strain evidence="19 20">CN-1</strain>
    </source>
</reference>
<dbReference type="Pfam" id="PF17191">
    <property type="entry name" value="RecG_wedge"/>
    <property type="match status" value="1"/>
</dbReference>
<dbReference type="InterPro" id="IPR047112">
    <property type="entry name" value="RecG/Mfd"/>
</dbReference>
<dbReference type="Gene3D" id="3.40.50.300">
    <property type="entry name" value="P-loop containing nucleotide triphosphate hydrolases"/>
    <property type="match status" value="2"/>
</dbReference>
<evidence type="ECO:0000259" key="18">
    <source>
        <dbReference type="PROSITE" id="PS51194"/>
    </source>
</evidence>
<evidence type="ECO:0000256" key="16">
    <source>
        <dbReference type="SAM" id="MobiDB-lite"/>
    </source>
</evidence>
<keyword evidence="3 15" id="KW-0547">Nucleotide-binding</keyword>
<evidence type="ECO:0000256" key="7">
    <source>
        <dbReference type="ARBA" id="ARBA00022840"/>
    </source>
</evidence>
<accession>A0ABM7REI4</accession>
<organism evidence="19 20">
    <name type="scientific">Haloferula helveola</name>
    <dbReference type="NCBI Taxonomy" id="490095"/>
    <lineage>
        <taxon>Bacteria</taxon>
        <taxon>Pseudomonadati</taxon>
        <taxon>Verrucomicrobiota</taxon>
        <taxon>Verrucomicrobiia</taxon>
        <taxon>Verrucomicrobiales</taxon>
        <taxon>Verrucomicrobiaceae</taxon>
        <taxon>Haloferula</taxon>
    </lineage>
</organism>
<comment type="catalytic activity">
    <reaction evidence="12 15">
        <text>Couples ATP hydrolysis with the unwinding of duplex DNA by translocating in the 3'-5' direction.</text>
        <dbReference type="EC" id="5.6.2.4"/>
    </reaction>
</comment>
<gene>
    <name evidence="19" type="primary">recG</name>
    <name evidence="19" type="ORF">HAHE_23210</name>
</gene>
<dbReference type="Proteomes" id="UP001374893">
    <property type="component" value="Chromosome"/>
</dbReference>
<keyword evidence="5 15" id="KW-0378">Hydrolase</keyword>
<dbReference type="InterPro" id="IPR045562">
    <property type="entry name" value="RecG_dom3_C"/>
</dbReference>
<comment type="similarity">
    <text evidence="1 15">Belongs to the helicase family. RecG subfamily.</text>
</comment>
<evidence type="ECO:0000256" key="6">
    <source>
        <dbReference type="ARBA" id="ARBA00022806"/>
    </source>
</evidence>
<evidence type="ECO:0000313" key="19">
    <source>
        <dbReference type="EMBL" id="BCX48413.1"/>
    </source>
</evidence>
<dbReference type="CDD" id="cd04488">
    <property type="entry name" value="RecG_wedge_OBF"/>
    <property type="match status" value="1"/>
</dbReference>
<name>A0ABM7REI4_9BACT</name>
<evidence type="ECO:0000256" key="9">
    <source>
        <dbReference type="ARBA" id="ARBA00023172"/>
    </source>
</evidence>
<keyword evidence="11" id="KW-0413">Isomerase</keyword>
<dbReference type="CDD" id="cd17992">
    <property type="entry name" value="DEXHc_RecG"/>
    <property type="match status" value="1"/>
</dbReference>
<evidence type="ECO:0000256" key="11">
    <source>
        <dbReference type="ARBA" id="ARBA00023235"/>
    </source>
</evidence>
<dbReference type="GO" id="GO:0004386">
    <property type="term" value="F:helicase activity"/>
    <property type="evidence" value="ECO:0007669"/>
    <property type="project" value="UniProtKB-KW"/>
</dbReference>
<evidence type="ECO:0000256" key="2">
    <source>
        <dbReference type="ARBA" id="ARBA00017846"/>
    </source>
</evidence>
<evidence type="ECO:0000256" key="15">
    <source>
        <dbReference type="RuleBase" id="RU363016"/>
    </source>
</evidence>
<dbReference type="PROSITE" id="PS51194">
    <property type="entry name" value="HELICASE_CTER"/>
    <property type="match status" value="1"/>
</dbReference>
<dbReference type="SMART" id="SM00490">
    <property type="entry name" value="HELICc"/>
    <property type="match status" value="1"/>
</dbReference>
<dbReference type="SUPFAM" id="SSF52540">
    <property type="entry name" value="P-loop containing nucleoside triphosphate hydrolases"/>
    <property type="match status" value="2"/>
</dbReference>
<dbReference type="PROSITE" id="PS51192">
    <property type="entry name" value="HELICASE_ATP_BIND_1"/>
    <property type="match status" value="1"/>
</dbReference>
<dbReference type="EC" id="5.6.2.4" evidence="13 15"/>
<keyword evidence="6 15" id="KW-0347">Helicase</keyword>
<evidence type="ECO:0000256" key="8">
    <source>
        <dbReference type="ARBA" id="ARBA00023125"/>
    </source>
</evidence>
<evidence type="ECO:0000256" key="14">
    <source>
        <dbReference type="ARBA" id="ARBA00048988"/>
    </source>
</evidence>
<dbReference type="NCBIfam" id="TIGR00643">
    <property type="entry name" value="recG"/>
    <property type="match status" value="1"/>
</dbReference>
<evidence type="ECO:0000256" key="4">
    <source>
        <dbReference type="ARBA" id="ARBA00022763"/>
    </source>
</evidence>
<evidence type="ECO:0000256" key="5">
    <source>
        <dbReference type="ARBA" id="ARBA00022801"/>
    </source>
</evidence>
<evidence type="ECO:0000256" key="12">
    <source>
        <dbReference type="ARBA" id="ARBA00034617"/>
    </source>
</evidence>
<dbReference type="InterPro" id="IPR033454">
    <property type="entry name" value="RecG_wedge"/>
</dbReference>
<evidence type="ECO:0000256" key="1">
    <source>
        <dbReference type="ARBA" id="ARBA00007504"/>
    </source>
</evidence>
<dbReference type="InterPro" id="IPR012340">
    <property type="entry name" value="NA-bd_OB-fold"/>
</dbReference>
<evidence type="ECO:0000259" key="17">
    <source>
        <dbReference type="PROSITE" id="PS51192"/>
    </source>
</evidence>
<dbReference type="Pfam" id="PF00270">
    <property type="entry name" value="DEAD"/>
    <property type="match status" value="1"/>
</dbReference>
<evidence type="ECO:0000256" key="10">
    <source>
        <dbReference type="ARBA" id="ARBA00023204"/>
    </source>
</evidence>